<evidence type="ECO:0000313" key="4">
    <source>
        <dbReference type="Proteomes" id="UP000034164"/>
    </source>
</evidence>
<evidence type="ECO:0000256" key="1">
    <source>
        <dbReference type="SAM" id="MobiDB-lite"/>
    </source>
</evidence>
<proteinExistence type="predicted"/>
<gene>
    <name evidence="3" type="ORF">EMCG_04525</name>
</gene>
<dbReference type="GO" id="GO:0005737">
    <property type="term" value="C:cytoplasm"/>
    <property type="evidence" value="ECO:0007669"/>
    <property type="project" value="InterPro"/>
</dbReference>
<dbReference type="GO" id="GO:0030490">
    <property type="term" value="P:maturation of SSU-rRNA"/>
    <property type="evidence" value="ECO:0007669"/>
    <property type="project" value="TreeGrafter"/>
</dbReference>
<dbReference type="PANTHER" id="PTHR47524:SF1">
    <property type="entry name" value="20S RRNA ACCUMULATION PROTEIN 4"/>
    <property type="match status" value="1"/>
</dbReference>
<feature type="region of interest" description="Disordered" evidence="1">
    <location>
        <begin position="111"/>
        <end position="185"/>
    </location>
</feature>
<accession>A0A0G2IYQ2</accession>
<reference evidence="4" key="1">
    <citation type="journal article" date="2015" name="PLoS Genet.">
        <title>The dynamic genome and transcriptome of the human fungal pathogen Blastomyces and close relative Emmonsia.</title>
        <authorList>
            <person name="Munoz J.F."/>
            <person name="Gauthier G.M."/>
            <person name="Desjardins C.A."/>
            <person name="Gallo J.E."/>
            <person name="Holder J."/>
            <person name="Sullivan T.D."/>
            <person name="Marty A.J."/>
            <person name="Carmen J.C."/>
            <person name="Chen Z."/>
            <person name="Ding L."/>
            <person name="Gujja S."/>
            <person name="Magrini V."/>
            <person name="Misas E."/>
            <person name="Mitreva M."/>
            <person name="Priest M."/>
            <person name="Saif S."/>
            <person name="Whiston E.A."/>
            <person name="Young S."/>
            <person name="Zeng Q."/>
            <person name="Goldman W.E."/>
            <person name="Mardis E.R."/>
            <person name="Taylor J.W."/>
            <person name="McEwen J.G."/>
            <person name="Clay O.K."/>
            <person name="Klein B.S."/>
            <person name="Cuomo C.A."/>
        </authorList>
    </citation>
    <scope>NUCLEOTIDE SEQUENCE [LARGE SCALE GENOMIC DNA]</scope>
    <source>
        <strain evidence="4">UAMH 3008</strain>
    </source>
</reference>
<protein>
    <recommendedName>
        <fullName evidence="2">Programmed cell death protein 2 C-terminal domain-containing protein</fullName>
    </recommendedName>
</protein>
<dbReference type="OrthoDB" id="443682at2759"/>
<evidence type="ECO:0000259" key="2">
    <source>
        <dbReference type="Pfam" id="PF04194"/>
    </source>
</evidence>
<sequence length="444" mass="48036">MNPYDSDSSGIDDDDEAGDFTETNVLLGYADEDASDDSISHLGGWPTWLDPATPPPGDFAKCKVCSNPMLLLLQLNGDLPEHFPHDERWLYIFGCPRKTCTRKHGSIRGLRGVKKHKIANSSSRQQQNSPPEKTESAPQPTWAEERPKQDLGASLFGAAPSSQGQSASPNPFSSASSPSQANPFASLAPTSTLAAKLPQKPSSLPPTESLPETFAAKVRLSSPPPPDLAKVAAGPPLPWPAQAAFPKPYPHHHLDAEYETLSRPSSPTLPNTAQPITIEEESSTIASADSKDTFESAMDKSFLRFSTRLGHNPKQVLRYEFRGMPLLYSTTDAVGKLFSQSSPSAKSSHIKLLSSGAGSTSRIPRCEYCGRERVFEVQLTPHAITVLEEGREGIGLGPNDDTGMEWGTVILGVCAANCGLEHEGLLGWREEWVGVQWEERVAGK</sequence>
<feature type="compositionally biased region" description="Low complexity" evidence="1">
    <location>
        <begin position="157"/>
        <end position="185"/>
    </location>
</feature>
<dbReference type="PANTHER" id="PTHR47524">
    <property type="entry name" value="20S RRNA ACCUMULATION PROTEIN 4"/>
    <property type="match status" value="1"/>
</dbReference>
<dbReference type="Pfam" id="PF04194">
    <property type="entry name" value="PDCD2_C"/>
    <property type="match status" value="1"/>
</dbReference>
<feature type="compositionally biased region" description="Acidic residues" evidence="1">
    <location>
        <begin position="10"/>
        <end position="19"/>
    </location>
</feature>
<dbReference type="AlphaFoldDB" id="A0A0G2IYQ2"/>
<dbReference type="InterPro" id="IPR007320">
    <property type="entry name" value="PDCD2_C"/>
</dbReference>
<dbReference type="Proteomes" id="UP000034164">
    <property type="component" value="Unassembled WGS sequence"/>
</dbReference>
<organism evidence="3 4">
    <name type="scientific">[Emmonsia] crescens</name>
    <dbReference type="NCBI Taxonomy" id="73230"/>
    <lineage>
        <taxon>Eukaryota</taxon>
        <taxon>Fungi</taxon>
        <taxon>Dikarya</taxon>
        <taxon>Ascomycota</taxon>
        <taxon>Pezizomycotina</taxon>
        <taxon>Eurotiomycetes</taxon>
        <taxon>Eurotiomycetidae</taxon>
        <taxon>Onygenales</taxon>
        <taxon>Ajellomycetaceae</taxon>
        <taxon>Emergomyces</taxon>
    </lineage>
</organism>
<comment type="caution">
    <text evidence="3">The sequence shown here is derived from an EMBL/GenBank/DDBJ whole genome shotgun (WGS) entry which is preliminary data.</text>
</comment>
<feature type="compositionally biased region" description="Low complexity" evidence="1">
    <location>
        <begin position="120"/>
        <end position="129"/>
    </location>
</feature>
<feature type="domain" description="Programmed cell death protein 2 C-terminal" evidence="2">
    <location>
        <begin position="299"/>
        <end position="437"/>
    </location>
</feature>
<evidence type="ECO:0000313" key="3">
    <source>
        <dbReference type="EMBL" id="KKZ60784.1"/>
    </source>
</evidence>
<feature type="region of interest" description="Disordered" evidence="1">
    <location>
        <begin position="1"/>
        <end position="23"/>
    </location>
</feature>
<name>A0A0G2IYQ2_9EURO</name>
<dbReference type="VEuPathDB" id="FungiDB:EMCG_04525"/>
<dbReference type="EMBL" id="LCZI01001434">
    <property type="protein sequence ID" value="KKZ60784.1"/>
    <property type="molecule type" value="Genomic_DNA"/>
</dbReference>